<dbReference type="AlphaFoldDB" id="A0A844I603"/>
<proteinExistence type="predicted"/>
<accession>A0A844I603</accession>
<comment type="caution">
    <text evidence="2">The sequence shown here is derived from an EMBL/GenBank/DDBJ whole genome shotgun (WGS) entry which is preliminary data.</text>
</comment>
<sequence length="596" mass="62249">SGEEAVPGQANTGGKWFPSDSPVLKNFYALCQKVSPAAQTPSAVFCSMIGLPYVAVAATMEAVNEDNLAVPPVDGKTVVYTDTEGTASFGWLDPVNDFGNLGLGIKVYNEPFTAQQTYDFAGCLMAQPDRAPGDNCTAPPDSGKRFKLKTTETNGPIDIVVDVSADDSVSLYRVIGKFSNLTDASNSVGGDLNAIRFELGFGVGSEFMRSSVGDGLGFGFDGADKLSIGPVGKYPGGLFGGSKVEGLPFFSTEVAPFTESVSTADDGDILETNGTIATQYSSLFGDWRTLSQTPTGWFIDHDGNPANDSILLAYNAGTVAAPDWQTNEKQFNAAVTVDHDDDASTPELSAELWDPNSLNFDPTVANNVLPLVDTLGEGDPGDTVTDAITLSPSAASALYDGNFNVLIDGQAVTIDDFETWENKPVTVVDTANGDALYATWYPGEGEDGLYQLESDSSWVTLSEMATLIAADANLARVAGYVQGPIEDLANVNINPTISVGAAANWPTCSGDGVNTTCSFTFRVTGLNGAVEEPTIPDTPVEPAPEPEEPGASSSDGDGPVFGCTAGRPGAPIDPVLPGLVLMALGGLWARKRLSNA</sequence>
<evidence type="ECO:0000313" key="3">
    <source>
        <dbReference type="Proteomes" id="UP000431462"/>
    </source>
</evidence>
<reference evidence="2 3" key="1">
    <citation type="submission" date="2019-06" db="EMBL/GenBank/DDBJ databases">
        <title>Enrichment of Autotrophic Halophilic Microorganisms from Red Sea Brine Pool Using Microbial Electrosynthesis System.</title>
        <authorList>
            <person name="Alqahtani M.F."/>
            <person name="Bajracharya S."/>
            <person name="Katuri K.P."/>
            <person name="Ali M."/>
            <person name="Saikaly P.E."/>
        </authorList>
    </citation>
    <scope>NUCLEOTIDE SEQUENCE [LARGE SCALE GENOMIC DNA]</scope>
    <source>
        <strain evidence="2">MES15</strain>
    </source>
</reference>
<dbReference type="NCBIfam" id="NF033657">
    <property type="entry name" value="choice_anch_F"/>
    <property type="match status" value="1"/>
</dbReference>
<dbReference type="Proteomes" id="UP000431462">
    <property type="component" value="Unassembled WGS sequence"/>
</dbReference>
<feature type="non-terminal residue" evidence="2">
    <location>
        <position position="1"/>
    </location>
</feature>
<name>A0A844I603_9GAMM</name>
<protein>
    <submittedName>
        <fullName evidence="2">Choice-of-anchor F family protein</fullName>
    </submittedName>
</protein>
<evidence type="ECO:0000256" key="1">
    <source>
        <dbReference type="SAM" id="MobiDB-lite"/>
    </source>
</evidence>
<gene>
    <name evidence="2" type="ORF">FH752_17380</name>
</gene>
<dbReference type="NCBIfam" id="NF033191">
    <property type="entry name" value="JDVT-CTERM"/>
    <property type="match status" value="1"/>
</dbReference>
<feature type="region of interest" description="Disordered" evidence="1">
    <location>
        <begin position="528"/>
        <end position="566"/>
    </location>
</feature>
<organism evidence="2 3">
    <name type="scientific">Marinobacter adhaerens</name>
    <dbReference type="NCBI Taxonomy" id="1033846"/>
    <lineage>
        <taxon>Bacteria</taxon>
        <taxon>Pseudomonadati</taxon>
        <taxon>Pseudomonadota</taxon>
        <taxon>Gammaproteobacteria</taxon>
        <taxon>Pseudomonadales</taxon>
        <taxon>Marinobacteraceae</taxon>
        <taxon>Marinobacter</taxon>
    </lineage>
</organism>
<evidence type="ECO:0000313" key="2">
    <source>
        <dbReference type="EMBL" id="MTJ00384.1"/>
    </source>
</evidence>
<dbReference type="EMBL" id="VENC01000018">
    <property type="protein sequence ID" value="MTJ00384.1"/>
    <property type="molecule type" value="Genomic_DNA"/>
</dbReference>